<dbReference type="Proteomes" id="UP001566132">
    <property type="component" value="Unassembled WGS sequence"/>
</dbReference>
<evidence type="ECO:0000256" key="6">
    <source>
        <dbReference type="ARBA" id="ARBA00023157"/>
    </source>
</evidence>
<dbReference type="CDD" id="cd00190">
    <property type="entry name" value="Tryp_SPc"/>
    <property type="match status" value="1"/>
</dbReference>
<dbReference type="PANTHER" id="PTHR24276:SF91">
    <property type="entry name" value="AT26814P-RELATED"/>
    <property type="match status" value="1"/>
</dbReference>
<evidence type="ECO:0000256" key="5">
    <source>
        <dbReference type="ARBA" id="ARBA00022825"/>
    </source>
</evidence>
<accession>A0ABD1E803</accession>
<keyword evidence="10" id="KW-1185">Reference proteome</keyword>
<keyword evidence="5" id="KW-0720">Serine protease</keyword>
<protein>
    <recommendedName>
        <fullName evidence="8">Peptidase S1 domain-containing protein</fullName>
    </recommendedName>
</protein>
<gene>
    <name evidence="9" type="ORF">ABEB36_013203</name>
</gene>
<keyword evidence="6" id="KW-1015">Disulfide bond</keyword>
<dbReference type="PANTHER" id="PTHR24276">
    <property type="entry name" value="POLYSERASE-RELATED"/>
    <property type="match status" value="1"/>
</dbReference>
<dbReference type="Pfam" id="PF00089">
    <property type="entry name" value="Trypsin"/>
    <property type="match status" value="1"/>
</dbReference>
<dbReference type="EMBL" id="JBDJPC010000010">
    <property type="protein sequence ID" value="KAL1490525.1"/>
    <property type="molecule type" value="Genomic_DNA"/>
</dbReference>
<dbReference type="PROSITE" id="PS50240">
    <property type="entry name" value="TRYPSIN_DOM"/>
    <property type="match status" value="1"/>
</dbReference>
<dbReference type="InterPro" id="IPR001254">
    <property type="entry name" value="Trypsin_dom"/>
</dbReference>
<dbReference type="GO" id="GO:0008236">
    <property type="term" value="F:serine-type peptidase activity"/>
    <property type="evidence" value="ECO:0007669"/>
    <property type="project" value="UniProtKB-KW"/>
</dbReference>
<keyword evidence="4" id="KW-0378">Hydrolase</keyword>
<dbReference type="PRINTS" id="PR00722">
    <property type="entry name" value="CHYMOTRYPSIN"/>
</dbReference>
<dbReference type="FunFam" id="2.40.10.10:FF:000036">
    <property type="entry name" value="Trypsin beta"/>
    <property type="match status" value="1"/>
</dbReference>
<organism evidence="9 10">
    <name type="scientific">Hypothenemus hampei</name>
    <name type="common">Coffee berry borer</name>
    <dbReference type="NCBI Taxonomy" id="57062"/>
    <lineage>
        <taxon>Eukaryota</taxon>
        <taxon>Metazoa</taxon>
        <taxon>Ecdysozoa</taxon>
        <taxon>Arthropoda</taxon>
        <taxon>Hexapoda</taxon>
        <taxon>Insecta</taxon>
        <taxon>Pterygota</taxon>
        <taxon>Neoptera</taxon>
        <taxon>Endopterygota</taxon>
        <taxon>Coleoptera</taxon>
        <taxon>Polyphaga</taxon>
        <taxon>Cucujiformia</taxon>
        <taxon>Curculionidae</taxon>
        <taxon>Scolytinae</taxon>
        <taxon>Hypothenemus</taxon>
    </lineage>
</organism>
<dbReference type="InterPro" id="IPR043504">
    <property type="entry name" value="Peptidase_S1_PA_chymotrypsin"/>
</dbReference>
<feature type="chain" id="PRO_5044865983" description="Peptidase S1 domain-containing protein" evidence="7">
    <location>
        <begin position="19"/>
        <end position="274"/>
    </location>
</feature>
<evidence type="ECO:0000313" key="9">
    <source>
        <dbReference type="EMBL" id="KAL1490525.1"/>
    </source>
</evidence>
<dbReference type="GO" id="GO:0005576">
    <property type="term" value="C:extracellular region"/>
    <property type="evidence" value="ECO:0007669"/>
    <property type="project" value="UniProtKB-SubCell"/>
</dbReference>
<dbReference type="InterPro" id="IPR001314">
    <property type="entry name" value="Peptidase_S1A"/>
</dbReference>
<keyword evidence="7" id="KW-0732">Signal</keyword>
<dbReference type="InterPro" id="IPR009003">
    <property type="entry name" value="Peptidase_S1_PA"/>
</dbReference>
<comment type="similarity">
    <text evidence="2">Belongs to the peptidase S1 family.</text>
</comment>
<evidence type="ECO:0000256" key="1">
    <source>
        <dbReference type="ARBA" id="ARBA00004239"/>
    </source>
</evidence>
<dbReference type="InterPro" id="IPR050430">
    <property type="entry name" value="Peptidase_S1"/>
</dbReference>
<sequence length="274" mass="31036">MISKKFFLLAFITTVVNGTAELHFNLLKGRRSPRIIGGTNAFIEDHPYMASLHHFHLHICGASIISERWLLTTAICTTLDLRFPNTAIRAFTVRIGTQTIESGGQQIAVLRVYDHPLFLVSPPEGFDYDFSLLYLERNIEFSNSIQPIRLPESNEVYAPGTIATVLGWGVDSEWAYDYQEHLQKVEVPIINNTDCEELYNEFYITGYITARVICAGYRTAIGDRCYGDWGGPLVQNDTLIGLVSWIYICDPSLTPSVYSNVQSVRDWIREVTEV</sequence>
<evidence type="ECO:0000256" key="3">
    <source>
        <dbReference type="ARBA" id="ARBA00022670"/>
    </source>
</evidence>
<dbReference type="GO" id="GO:0006508">
    <property type="term" value="P:proteolysis"/>
    <property type="evidence" value="ECO:0007669"/>
    <property type="project" value="UniProtKB-KW"/>
</dbReference>
<evidence type="ECO:0000313" key="10">
    <source>
        <dbReference type="Proteomes" id="UP001566132"/>
    </source>
</evidence>
<dbReference type="SUPFAM" id="SSF50494">
    <property type="entry name" value="Trypsin-like serine proteases"/>
    <property type="match status" value="1"/>
</dbReference>
<dbReference type="Gene3D" id="2.40.10.10">
    <property type="entry name" value="Trypsin-like serine proteases"/>
    <property type="match status" value="1"/>
</dbReference>
<evidence type="ECO:0000256" key="4">
    <source>
        <dbReference type="ARBA" id="ARBA00022801"/>
    </source>
</evidence>
<evidence type="ECO:0000256" key="2">
    <source>
        <dbReference type="ARBA" id="ARBA00007664"/>
    </source>
</evidence>
<dbReference type="SMART" id="SM00020">
    <property type="entry name" value="Tryp_SPc"/>
    <property type="match status" value="1"/>
</dbReference>
<feature type="signal peptide" evidence="7">
    <location>
        <begin position="1"/>
        <end position="18"/>
    </location>
</feature>
<keyword evidence="3" id="KW-0645">Protease</keyword>
<comment type="caution">
    <text evidence="9">The sequence shown here is derived from an EMBL/GenBank/DDBJ whole genome shotgun (WGS) entry which is preliminary data.</text>
</comment>
<proteinExistence type="inferred from homology"/>
<comment type="subcellular location">
    <subcellularLocation>
        <location evidence="1">Secreted</location>
        <location evidence="1">Extracellular space</location>
    </subcellularLocation>
</comment>
<feature type="domain" description="Peptidase S1" evidence="8">
    <location>
        <begin position="35"/>
        <end position="273"/>
    </location>
</feature>
<dbReference type="AlphaFoldDB" id="A0ABD1E803"/>
<evidence type="ECO:0000259" key="8">
    <source>
        <dbReference type="PROSITE" id="PS50240"/>
    </source>
</evidence>
<name>A0ABD1E803_HYPHA</name>
<evidence type="ECO:0000256" key="7">
    <source>
        <dbReference type="SAM" id="SignalP"/>
    </source>
</evidence>
<reference evidence="9 10" key="1">
    <citation type="submission" date="2024-05" db="EMBL/GenBank/DDBJ databases">
        <title>Genetic variation in Jamaican populations of the coffee berry borer (Hypothenemus hampei).</title>
        <authorList>
            <person name="Errbii M."/>
            <person name="Myrie A."/>
        </authorList>
    </citation>
    <scope>NUCLEOTIDE SEQUENCE [LARGE SCALE GENOMIC DNA]</scope>
    <source>
        <strain evidence="9">JA-Hopewell-2020-01-JO</strain>
        <tissue evidence="9">Whole body</tissue>
    </source>
</reference>